<comment type="caution">
    <text evidence="2">The sequence shown here is derived from an EMBL/GenBank/DDBJ whole genome shotgun (WGS) entry which is preliminary data.</text>
</comment>
<organism evidence="2 3">
    <name type="scientific">Nonomuraea helvata</name>
    <dbReference type="NCBI Taxonomy" id="37484"/>
    <lineage>
        <taxon>Bacteria</taxon>
        <taxon>Bacillati</taxon>
        <taxon>Actinomycetota</taxon>
        <taxon>Actinomycetes</taxon>
        <taxon>Streptosporangiales</taxon>
        <taxon>Streptosporangiaceae</taxon>
        <taxon>Nonomuraea</taxon>
    </lineage>
</organism>
<gene>
    <name evidence="2" type="ORF">ACFFSA_35240</name>
</gene>
<dbReference type="RefSeq" id="WP_345000489.1">
    <property type="nucleotide sequence ID" value="NZ_BAAAXV010000009.1"/>
</dbReference>
<proteinExistence type="predicted"/>
<dbReference type="SUPFAM" id="SSF56747">
    <property type="entry name" value="Prim-pol domain"/>
    <property type="match status" value="1"/>
</dbReference>
<name>A0ABV5S9T1_9ACTN</name>
<feature type="domain" description="DNA primase/polymerase bifunctional N-terminal" evidence="1">
    <location>
        <begin position="18"/>
        <end position="194"/>
    </location>
</feature>
<evidence type="ECO:0000259" key="1">
    <source>
        <dbReference type="SMART" id="SM00943"/>
    </source>
</evidence>
<protein>
    <submittedName>
        <fullName evidence="2">Bifunctional DNA primase/polymerase</fullName>
    </submittedName>
</protein>
<dbReference type="InterPro" id="IPR015330">
    <property type="entry name" value="DNA_primase/pol_bifunc_N"/>
</dbReference>
<dbReference type="Pfam" id="PF09250">
    <property type="entry name" value="Prim-Pol"/>
    <property type="match status" value="1"/>
</dbReference>
<accession>A0ABV5S9T1</accession>
<dbReference type="SMART" id="SM00943">
    <property type="entry name" value="Prim-Pol"/>
    <property type="match status" value="1"/>
</dbReference>
<sequence length="308" mass="32682">MPNAETKISNVHRTLAHALAAAARGWHVFPLLPGGKRPLKGFTDWERAATTDPDLIRRCWARAPYNLGIACGPSGLVVVDLDTPKTNELPPSPWDRPGVNEGADMLALICLEAGQPLPFDTFTVRTRRNGTHLYFAAPAELPLGNTAGRLGWLIDTRAQGGYVVGPGSFVDLPDGVGSYDVIHNGPAAPLPAWLAALLTPREVENKRSPVSPREMLARLGGRSTGYVYAALRSEVQHVLEAVPGVRNHTLNAAAFALGQLVASGLLPSELAEQALMTAAQAIGLPWREAATTIRSGLTAGALQPRGIA</sequence>
<evidence type="ECO:0000313" key="3">
    <source>
        <dbReference type="Proteomes" id="UP001589532"/>
    </source>
</evidence>
<reference evidence="2 3" key="1">
    <citation type="submission" date="2024-09" db="EMBL/GenBank/DDBJ databases">
        <authorList>
            <person name="Sun Q."/>
            <person name="Mori K."/>
        </authorList>
    </citation>
    <scope>NUCLEOTIDE SEQUENCE [LARGE SCALE GENOMIC DNA]</scope>
    <source>
        <strain evidence="2 3">JCM 3143</strain>
    </source>
</reference>
<dbReference type="Proteomes" id="UP001589532">
    <property type="component" value="Unassembled WGS sequence"/>
</dbReference>
<keyword evidence="3" id="KW-1185">Reference proteome</keyword>
<evidence type="ECO:0000313" key="2">
    <source>
        <dbReference type="EMBL" id="MFB9628369.1"/>
    </source>
</evidence>
<dbReference type="EMBL" id="JBHMBW010000041">
    <property type="protein sequence ID" value="MFB9628369.1"/>
    <property type="molecule type" value="Genomic_DNA"/>
</dbReference>
<dbReference type="CDD" id="cd04859">
    <property type="entry name" value="Prim_Pol"/>
    <property type="match status" value="1"/>
</dbReference>